<reference evidence="2" key="1">
    <citation type="submission" date="2014-12" db="EMBL/GenBank/DDBJ databases">
        <title>Insight into the proteome of Arion vulgaris.</title>
        <authorList>
            <person name="Aradska J."/>
            <person name="Bulat T."/>
            <person name="Smidak R."/>
            <person name="Sarate P."/>
            <person name="Gangsoo J."/>
            <person name="Sialana F."/>
            <person name="Bilban M."/>
            <person name="Lubec G."/>
        </authorList>
    </citation>
    <scope>NUCLEOTIDE SEQUENCE</scope>
    <source>
        <tissue evidence="2">Skin</tissue>
    </source>
</reference>
<evidence type="ECO:0000313" key="2">
    <source>
        <dbReference type="EMBL" id="CEK57992.1"/>
    </source>
</evidence>
<protein>
    <submittedName>
        <fullName evidence="2">Uncharacterized protein</fullName>
    </submittedName>
</protein>
<feature type="region of interest" description="Disordered" evidence="1">
    <location>
        <begin position="85"/>
        <end position="150"/>
    </location>
</feature>
<organism evidence="2">
    <name type="scientific">Arion vulgaris</name>
    <dbReference type="NCBI Taxonomy" id="1028688"/>
    <lineage>
        <taxon>Eukaryota</taxon>
        <taxon>Metazoa</taxon>
        <taxon>Spiralia</taxon>
        <taxon>Lophotrochozoa</taxon>
        <taxon>Mollusca</taxon>
        <taxon>Gastropoda</taxon>
        <taxon>Heterobranchia</taxon>
        <taxon>Euthyneura</taxon>
        <taxon>Panpulmonata</taxon>
        <taxon>Eupulmonata</taxon>
        <taxon>Stylommatophora</taxon>
        <taxon>Helicina</taxon>
        <taxon>Arionoidea</taxon>
        <taxon>Arionidae</taxon>
        <taxon>Arion</taxon>
    </lineage>
</organism>
<feature type="non-terminal residue" evidence="2">
    <location>
        <position position="150"/>
    </location>
</feature>
<dbReference type="AlphaFoldDB" id="A0A0B6YPE6"/>
<feature type="compositionally biased region" description="Acidic residues" evidence="1">
    <location>
        <begin position="111"/>
        <end position="120"/>
    </location>
</feature>
<feature type="compositionally biased region" description="Acidic residues" evidence="1">
    <location>
        <begin position="90"/>
        <end position="102"/>
    </location>
</feature>
<dbReference type="EMBL" id="HACG01011127">
    <property type="protein sequence ID" value="CEK57992.1"/>
    <property type="molecule type" value="Transcribed_RNA"/>
</dbReference>
<sequence>DAVPKGIVPTHCFQMSGGRMQTKCSPLDTSQLLRDILQSKENYQVQFSDSTNSSGSVKDIYATDCNSEMISPLLHSKSSDMVFNVRDNDVENDNENDADIDVATDNNSCVNDDDQSDDLDERSLDASIQEDNLKNFDHESGRGESKEAKR</sequence>
<accession>A0A0B6YPE6</accession>
<feature type="compositionally biased region" description="Basic and acidic residues" evidence="1">
    <location>
        <begin position="131"/>
        <end position="150"/>
    </location>
</feature>
<proteinExistence type="predicted"/>
<name>A0A0B6YPE6_9EUPU</name>
<gene>
    <name evidence="2" type="primary">ORF31666</name>
</gene>
<evidence type="ECO:0000256" key="1">
    <source>
        <dbReference type="SAM" id="MobiDB-lite"/>
    </source>
</evidence>
<feature type="non-terminal residue" evidence="2">
    <location>
        <position position="1"/>
    </location>
</feature>